<gene>
    <name evidence="11" type="ORF">F0562_011710</name>
</gene>
<proteinExistence type="inferred from homology"/>
<dbReference type="Gene3D" id="1.20.1390.10">
    <property type="entry name" value="PWI domain"/>
    <property type="match status" value="1"/>
</dbReference>
<keyword evidence="12" id="KW-1185">Reference proteome</keyword>
<dbReference type="EMBL" id="CM018048">
    <property type="protein sequence ID" value="KAA8521002.1"/>
    <property type="molecule type" value="Genomic_DNA"/>
</dbReference>
<evidence type="ECO:0000256" key="5">
    <source>
        <dbReference type="ARBA" id="ARBA00022737"/>
    </source>
</evidence>
<dbReference type="GO" id="GO:0005737">
    <property type="term" value="C:cytoplasm"/>
    <property type="evidence" value="ECO:0007669"/>
    <property type="project" value="TreeGrafter"/>
</dbReference>
<keyword evidence="7" id="KW-0862">Zinc</keyword>
<dbReference type="Pfam" id="PF01480">
    <property type="entry name" value="PWI"/>
    <property type="match status" value="1"/>
</dbReference>
<evidence type="ECO:0000256" key="3">
    <source>
        <dbReference type="ARBA" id="ARBA00022664"/>
    </source>
</evidence>
<keyword evidence="4" id="KW-0479">Metal-binding</keyword>
<feature type="domain" description="PWI" evidence="10">
    <location>
        <begin position="22"/>
        <end position="86"/>
    </location>
</feature>
<organism evidence="11 12">
    <name type="scientific">Nyssa sinensis</name>
    <dbReference type="NCBI Taxonomy" id="561372"/>
    <lineage>
        <taxon>Eukaryota</taxon>
        <taxon>Viridiplantae</taxon>
        <taxon>Streptophyta</taxon>
        <taxon>Embryophyta</taxon>
        <taxon>Tracheophyta</taxon>
        <taxon>Spermatophyta</taxon>
        <taxon>Magnoliopsida</taxon>
        <taxon>eudicotyledons</taxon>
        <taxon>Gunneridae</taxon>
        <taxon>Pentapetalae</taxon>
        <taxon>asterids</taxon>
        <taxon>Cornales</taxon>
        <taxon>Nyssaceae</taxon>
        <taxon>Nyssa</taxon>
    </lineage>
</organism>
<keyword evidence="6" id="KW-0863">Zinc-finger</keyword>
<evidence type="ECO:0000256" key="6">
    <source>
        <dbReference type="ARBA" id="ARBA00022771"/>
    </source>
</evidence>
<accession>A0A5J4ZUC7</accession>
<dbReference type="GO" id="GO:0008270">
    <property type="term" value="F:zinc ion binding"/>
    <property type="evidence" value="ECO:0007669"/>
    <property type="project" value="UniProtKB-KW"/>
</dbReference>
<name>A0A5J4ZUC7_9ASTE</name>
<feature type="region of interest" description="Disordered" evidence="9">
    <location>
        <begin position="96"/>
        <end position="115"/>
    </location>
</feature>
<evidence type="ECO:0000313" key="12">
    <source>
        <dbReference type="Proteomes" id="UP000325577"/>
    </source>
</evidence>
<evidence type="ECO:0000313" key="11">
    <source>
        <dbReference type="EMBL" id="KAA8521002.1"/>
    </source>
</evidence>
<keyword evidence="5" id="KW-0677">Repeat</keyword>
<dbReference type="InterPro" id="IPR002483">
    <property type="entry name" value="PWI_dom"/>
</dbReference>
<evidence type="ECO:0000256" key="2">
    <source>
        <dbReference type="ARBA" id="ARBA00008423"/>
    </source>
</evidence>
<protein>
    <recommendedName>
        <fullName evidence="10">PWI domain-containing protein</fullName>
    </recommendedName>
</protein>
<dbReference type="GO" id="GO:0008143">
    <property type="term" value="F:poly(A) binding"/>
    <property type="evidence" value="ECO:0007669"/>
    <property type="project" value="InterPro"/>
</dbReference>
<dbReference type="InterPro" id="IPR036483">
    <property type="entry name" value="PWI_dom_sf"/>
</dbReference>
<keyword evidence="8" id="KW-0539">Nucleus</keyword>
<evidence type="ECO:0000256" key="1">
    <source>
        <dbReference type="ARBA" id="ARBA00004123"/>
    </source>
</evidence>
<dbReference type="GO" id="GO:0006397">
    <property type="term" value="P:mRNA processing"/>
    <property type="evidence" value="ECO:0007669"/>
    <property type="project" value="UniProtKB-KW"/>
</dbReference>
<dbReference type="InterPro" id="IPR040366">
    <property type="entry name" value="Nab2/ZC3H14"/>
</dbReference>
<dbReference type="PANTHER" id="PTHR14738:SF29">
    <property type="entry name" value="ZINC FINGER CCCH DOMAIN-CONTAINING PROTEIN 14"/>
    <property type="match status" value="1"/>
</dbReference>
<evidence type="ECO:0000259" key="10">
    <source>
        <dbReference type="Pfam" id="PF01480"/>
    </source>
</evidence>
<evidence type="ECO:0000256" key="7">
    <source>
        <dbReference type="ARBA" id="ARBA00022833"/>
    </source>
</evidence>
<dbReference type="OrthoDB" id="4726at2759"/>
<dbReference type="Proteomes" id="UP000325577">
    <property type="component" value="Linkage Group LG5"/>
</dbReference>
<comment type="similarity">
    <text evidence="2">Belongs to the ZC3H14 family.</text>
</comment>
<dbReference type="GO" id="GO:0005634">
    <property type="term" value="C:nucleus"/>
    <property type="evidence" value="ECO:0007669"/>
    <property type="project" value="UniProtKB-SubCell"/>
</dbReference>
<keyword evidence="3" id="KW-0507">mRNA processing</keyword>
<comment type="subcellular location">
    <subcellularLocation>
        <location evidence="1">Nucleus</location>
    </subcellularLocation>
</comment>
<dbReference type="SUPFAM" id="SSF101233">
    <property type="entry name" value="PWI domain"/>
    <property type="match status" value="1"/>
</dbReference>
<evidence type="ECO:0000256" key="4">
    <source>
        <dbReference type="ARBA" id="ARBA00022723"/>
    </source>
</evidence>
<evidence type="ECO:0000256" key="9">
    <source>
        <dbReference type="SAM" id="MobiDB-lite"/>
    </source>
</evidence>
<dbReference type="PANTHER" id="PTHR14738">
    <property type="entry name" value="ZINC FINGER CCCH DOMAIN-CONTAINING PROTEIN 14"/>
    <property type="match status" value="1"/>
</dbReference>
<evidence type="ECO:0000256" key="8">
    <source>
        <dbReference type="ARBA" id="ARBA00023242"/>
    </source>
</evidence>
<dbReference type="GO" id="GO:0043488">
    <property type="term" value="P:regulation of mRNA stability"/>
    <property type="evidence" value="ECO:0007669"/>
    <property type="project" value="InterPro"/>
</dbReference>
<sequence length="504" mass="55367">MGIFSMNPKSFKIDRKSSVASKLKSSISKKLVEFLGNYTDDVLAEYITVLVCNGKNQNQARDDLEAFLGEMSGEFVSWLWDLLLKYGHQSNSVIGLSDPKDVTSNGPCNGNAGRDLRSDSLKNLQNHSSGNVDSSLTTTKKFYHPSTYACDPVPSGGMEFSEGSQYCEGSVVLLNGVNTNKVGSQTHRSAILREVAAAENIHDNSLMHGPFRMGGSSVIPTGREQSIQCVDKSKKFVDSNCNGLPDQLLHLPKRETISRNSQSSVTEGPCTRQISDANVLARSPPRAVSAVSCENKKSRGSVWDRLGKPCENFISDQTIDAHGADIVEQDHKVLDQHTKLHPVLNEQLSGRMKNEVNEPDKRCTANNPGEHRKMEHDVTISKLHIANNIRRKRHFGEISTGPSSGSVSVVGENAMDPQYKESADDVKRLTMTSQASEATKPALVSQVQDVKKRLLQIESEMSKLRAKQLKMKKDGRPNVLSNSGTFCCNNGNFIIILCQVWCGT</sequence>
<dbReference type="AlphaFoldDB" id="A0A5J4ZUC7"/>
<reference evidence="11 12" key="1">
    <citation type="submission" date="2019-09" db="EMBL/GenBank/DDBJ databases">
        <title>A chromosome-level genome assembly of the Chinese tupelo Nyssa sinensis.</title>
        <authorList>
            <person name="Yang X."/>
            <person name="Kang M."/>
            <person name="Yang Y."/>
            <person name="Xiong H."/>
            <person name="Wang M."/>
            <person name="Zhang Z."/>
            <person name="Wang Z."/>
            <person name="Wu H."/>
            <person name="Ma T."/>
            <person name="Liu J."/>
            <person name="Xi Z."/>
        </authorList>
    </citation>
    <scope>NUCLEOTIDE SEQUENCE [LARGE SCALE GENOMIC DNA]</scope>
    <source>
        <strain evidence="11">J267</strain>
        <tissue evidence="11">Leaf</tissue>
    </source>
</reference>